<evidence type="ECO:0000313" key="3">
    <source>
        <dbReference type="Proteomes" id="UP000587415"/>
    </source>
</evidence>
<comment type="caution">
    <text evidence="2">The sequence shown here is derived from an EMBL/GenBank/DDBJ whole genome shotgun (WGS) entry which is preliminary data.</text>
</comment>
<keyword evidence="1" id="KW-0812">Transmembrane</keyword>
<name>A0A7X6BNA1_9CAUL</name>
<evidence type="ECO:0000313" key="2">
    <source>
        <dbReference type="EMBL" id="NJC40505.1"/>
    </source>
</evidence>
<feature type="transmembrane region" description="Helical" evidence="1">
    <location>
        <begin position="63"/>
        <end position="82"/>
    </location>
</feature>
<feature type="transmembrane region" description="Helical" evidence="1">
    <location>
        <begin position="102"/>
        <end position="124"/>
    </location>
</feature>
<dbReference type="AlphaFoldDB" id="A0A7X6BNA1"/>
<gene>
    <name evidence="2" type="ORF">GGQ87_000763</name>
</gene>
<organism evidence="2 3">
    <name type="scientific">Brevundimonas alba</name>
    <dbReference type="NCBI Taxonomy" id="74314"/>
    <lineage>
        <taxon>Bacteria</taxon>
        <taxon>Pseudomonadati</taxon>
        <taxon>Pseudomonadota</taxon>
        <taxon>Alphaproteobacteria</taxon>
        <taxon>Caulobacterales</taxon>
        <taxon>Caulobacteraceae</taxon>
        <taxon>Brevundimonas</taxon>
    </lineage>
</organism>
<evidence type="ECO:0000256" key="1">
    <source>
        <dbReference type="SAM" id="Phobius"/>
    </source>
</evidence>
<protein>
    <recommendedName>
        <fullName evidence="4">Phthalate transporter</fullName>
    </recommendedName>
</protein>
<dbReference type="EMBL" id="JAATJM010000001">
    <property type="protein sequence ID" value="NJC40505.1"/>
    <property type="molecule type" value="Genomic_DNA"/>
</dbReference>
<keyword evidence="3" id="KW-1185">Reference proteome</keyword>
<sequence>MIGGKLPPLERPEDFPGQTRVAWRREPYRIVLASVLGALWPPLIATLPIWPPSNWMPGLEMDWRLGVLLLGLLAVPGGLWLLDKERKRTGRPATRLGVIWRFMFYGGLLAAALGALFAIIQSVLQWLHAANVGEAIGGSETSLLIYGVGGLSIAVLVGVSYALWAGLCAAFIAFRPQPEVRDRLGLMGQREAD</sequence>
<accession>A0A7X6BNA1</accession>
<keyword evidence="1" id="KW-1133">Transmembrane helix</keyword>
<evidence type="ECO:0008006" key="4">
    <source>
        <dbReference type="Google" id="ProtNLM"/>
    </source>
</evidence>
<feature type="transmembrane region" description="Helical" evidence="1">
    <location>
        <begin position="30"/>
        <end position="51"/>
    </location>
</feature>
<dbReference type="RefSeq" id="WP_168045378.1">
    <property type="nucleotide sequence ID" value="NZ_JAATJM010000001.1"/>
</dbReference>
<proteinExistence type="predicted"/>
<feature type="transmembrane region" description="Helical" evidence="1">
    <location>
        <begin position="144"/>
        <end position="174"/>
    </location>
</feature>
<reference evidence="2 3" key="1">
    <citation type="submission" date="2020-03" db="EMBL/GenBank/DDBJ databases">
        <title>Genomic Encyclopedia of Type Strains, Phase IV (KMG-IV): sequencing the most valuable type-strain genomes for metagenomic binning, comparative biology and taxonomic classification.</title>
        <authorList>
            <person name="Goeker M."/>
        </authorList>
    </citation>
    <scope>NUCLEOTIDE SEQUENCE [LARGE SCALE GENOMIC DNA]</scope>
    <source>
        <strain evidence="2 3">DSM 4736</strain>
    </source>
</reference>
<dbReference type="Proteomes" id="UP000587415">
    <property type="component" value="Unassembled WGS sequence"/>
</dbReference>
<keyword evidence="1" id="KW-0472">Membrane</keyword>